<evidence type="ECO:0000256" key="1">
    <source>
        <dbReference type="ARBA" id="ARBA00004635"/>
    </source>
</evidence>
<dbReference type="InterPro" id="IPR004872">
    <property type="entry name" value="Lipoprotein_NlpA"/>
</dbReference>
<dbReference type="PROSITE" id="PS51318">
    <property type="entry name" value="TAT"/>
    <property type="match status" value="1"/>
</dbReference>
<evidence type="ECO:0000256" key="4">
    <source>
        <dbReference type="ARBA" id="ARBA00023139"/>
    </source>
</evidence>
<feature type="chain" id="PRO_5031457063" description="Lipoprotein" evidence="7">
    <location>
        <begin position="37"/>
        <end position="275"/>
    </location>
</feature>
<protein>
    <recommendedName>
        <fullName evidence="6">Lipoprotein</fullName>
    </recommendedName>
</protein>
<dbReference type="EMBL" id="JACIEK010000005">
    <property type="protein sequence ID" value="MBB3998536.1"/>
    <property type="molecule type" value="Genomic_DNA"/>
</dbReference>
<comment type="caution">
    <text evidence="8">The sequence shown here is derived from an EMBL/GenBank/DDBJ whole genome shotgun (WGS) entry which is preliminary data.</text>
</comment>
<proteinExistence type="inferred from homology"/>
<dbReference type="PANTHER" id="PTHR30429">
    <property type="entry name" value="D-METHIONINE-BINDING LIPOPROTEIN METQ"/>
    <property type="match status" value="1"/>
</dbReference>
<keyword evidence="4" id="KW-0564">Palmitate</keyword>
<dbReference type="AlphaFoldDB" id="A0A7W6H3Y2"/>
<dbReference type="InterPro" id="IPR006311">
    <property type="entry name" value="TAT_signal"/>
</dbReference>
<dbReference type="Pfam" id="PF03180">
    <property type="entry name" value="Lipoprotein_9"/>
    <property type="match status" value="1"/>
</dbReference>
<keyword evidence="9" id="KW-1185">Reference proteome</keyword>
<dbReference type="Gene3D" id="3.40.190.10">
    <property type="entry name" value="Periplasmic binding protein-like II"/>
    <property type="match status" value="2"/>
</dbReference>
<evidence type="ECO:0000313" key="9">
    <source>
        <dbReference type="Proteomes" id="UP000542776"/>
    </source>
</evidence>
<dbReference type="PANTHER" id="PTHR30429:SF1">
    <property type="entry name" value="D-METHIONINE-BINDING LIPOPROTEIN METQ-RELATED"/>
    <property type="match status" value="1"/>
</dbReference>
<dbReference type="RefSeq" id="WP_183200074.1">
    <property type="nucleotide sequence ID" value="NZ_JACIEK010000005.1"/>
</dbReference>
<dbReference type="GO" id="GO:0016020">
    <property type="term" value="C:membrane"/>
    <property type="evidence" value="ECO:0007669"/>
    <property type="project" value="UniProtKB-SubCell"/>
</dbReference>
<evidence type="ECO:0000256" key="6">
    <source>
        <dbReference type="PIRNR" id="PIRNR002854"/>
    </source>
</evidence>
<evidence type="ECO:0000256" key="2">
    <source>
        <dbReference type="ARBA" id="ARBA00022729"/>
    </source>
</evidence>
<dbReference type="Proteomes" id="UP000542776">
    <property type="component" value="Unassembled WGS sequence"/>
</dbReference>
<organism evidence="8 9">
    <name type="scientific">Aureimonas pseudogalii</name>
    <dbReference type="NCBI Taxonomy" id="1744844"/>
    <lineage>
        <taxon>Bacteria</taxon>
        <taxon>Pseudomonadati</taxon>
        <taxon>Pseudomonadota</taxon>
        <taxon>Alphaproteobacteria</taxon>
        <taxon>Hyphomicrobiales</taxon>
        <taxon>Aurantimonadaceae</taxon>
        <taxon>Aureimonas</taxon>
    </lineage>
</organism>
<dbReference type="CDD" id="cd13598">
    <property type="entry name" value="PBP2_lipoprotein_IlpA_like"/>
    <property type="match status" value="1"/>
</dbReference>
<gene>
    <name evidence="8" type="ORF">GGR04_002377</name>
</gene>
<feature type="signal peptide" evidence="7">
    <location>
        <begin position="1"/>
        <end position="36"/>
    </location>
</feature>
<comment type="subcellular location">
    <subcellularLocation>
        <location evidence="1">Membrane</location>
        <topology evidence="1">Lipid-anchor</topology>
    </subcellularLocation>
</comment>
<name>A0A7W6H3Y2_9HYPH</name>
<dbReference type="PIRSF" id="PIRSF002854">
    <property type="entry name" value="MetQ"/>
    <property type="match status" value="1"/>
</dbReference>
<evidence type="ECO:0000256" key="3">
    <source>
        <dbReference type="ARBA" id="ARBA00023136"/>
    </source>
</evidence>
<keyword evidence="5 6" id="KW-0449">Lipoprotein</keyword>
<sequence>MLRHPTAHRSVTRRPVLAALLASVTAMGMGMASAQAETVKVGIMAGEDEDVWKVVATEAAKGGLTVEPVIFADYTQPNEALDRGEIQANAFQHKPYLDAQVQQRGYKVVPAGYTALFPIGLYSKSVESVAELPEGAAIGIPNDPSNGGRALNLLQDLGIIKLREGAGILATAIDVEENPRNVEIRELDAGIVGRSIADLAAGVVNTDWAFKSGLDPAKERIGQETLTDNPYRNFIAVRTDDETKPWVKTLVSAYQSEPVKAALQTAYKGAALPAW</sequence>
<evidence type="ECO:0000256" key="7">
    <source>
        <dbReference type="SAM" id="SignalP"/>
    </source>
</evidence>
<evidence type="ECO:0000256" key="5">
    <source>
        <dbReference type="ARBA" id="ARBA00023288"/>
    </source>
</evidence>
<evidence type="ECO:0000313" key="8">
    <source>
        <dbReference type="EMBL" id="MBB3998536.1"/>
    </source>
</evidence>
<keyword evidence="2 7" id="KW-0732">Signal</keyword>
<comment type="similarity">
    <text evidence="6">Belongs to the nlpA lipoprotein family.</text>
</comment>
<keyword evidence="3" id="KW-0472">Membrane</keyword>
<accession>A0A7W6H3Y2</accession>
<reference evidence="8 9" key="1">
    <citation type="submission" date="2020-08" db="EMBL/GenBank/DDBJ databases">
        <title>Genomic Encyclopedia of Type Strains, Phase IV (KMG-IV): sequencing the most valuable type-strain genomes for metagenomic binning, comparative biology and taxonomic classification.</title>
        <authorList>
            <person name="Goeker M."/>
        </authorList>
    </citation>
    <scope>NUCLEOTIDE SEQUENCE [LARGE SCALE GENOMIC DNA]</scope>
    <source>
        <strain evidence="8 9">DSM 102238</strain>
    </source>
</reference>
<dbReference type="SUPFAM" id="SSF53850">
    <property type="entry name" value="Periplasmic binding protein-like II"/>
    <property type="match status" value="1"/>
</dbReference>